<dbReference type="EMBL" id="BAABDI010000012">
    <property type="protein sequence ID" value="GAA3974480.1"/>
    <property type="molecule type" value="Genomic_DNA"/>
</dbReference>
<sequence length="123" mass="13256">MSQSDLALLLPLAWQNYLDNQPKFGNYKSSYSAALAAEALARFRAADALPDDAARTANAELTRGELLEQGREFLDAWQQLEGYIEGAFPAPTAYKAMREAAGHGSYERGQAPHPTRLGLGGGA</sequence>
<dbReference type="Proteomes" id="UP001501556">
    <property type="component" value="Unassembled WGS sequence"/>
</dbReference>
<organism evidence="2 3">
    <name type="scientific">Hymenobacter antarcticus</name>
    <dbReference type="NCBI Taxonomy" id="486270"/>
    <lineage>
        <taxon>Bacteria</taxon>
        <taxon>Pseudomonadati</taxon>
        <taxon>Bacteroidota</taxon>
        <taxon>Cytophagia</taxon>
        <taxon>Cytophagales</taxon>
        <taxon>Hymenobacteraceae</taxon>
        <taxon>Hymenobacter</taxon>
    </lineage>
</organism>
<evidence type="ECO:0000313" key="2">
    <source>
        <dbReference type="EMBL" id="GAA3974480.1"/>
    </source>
</evidence>
<proteinExistence type="predicted"/>
<keyword evidence="3" id="KW-1185">Reference proteome</keyword>
<evidence type="ECO:0000313" key="3">
    <source>
        <dbReference type="Proteomes" id="UP001501556"/>
    </source>
</evidence>
<evidence type="ECO:0000256" key="1">
    <source>
        <dbReference type="SAM" id="MobiDB-lite"/>
    </source>
</evidence>
<feature type="region of interest" description="Disordered" evidence="1">
    <location>
        <begin position="99"/>
        <end position="123"/>
    </location>
</feature>
<protein>
    <submittedName>
        <fullName evidence="2">Uncharacterized protein</fullName>
    </submittedName>
</protein>
<accession>A0ABP7Q3G6</accession>
<name>A0ABP7Q3G6_9BACT</name>
<comment type="caution">
    <text evidence="2">The sequence shown here is derived from an EMBL/GenBank/DDBJ whole genome shotgun (WGS) entry which is preliminary data.</text>
</comment>
<gene>
    <name evidence="2" type="ORF">GCM10022407_20200</name>
</gene>
<reference evidence="3" key="1">
    <citation type="journal article" date="2019" name="Int. J. Syst. Evol. Microbiol.">
        <title>The Global Catalogue of Microorganisms (GCM) 10K type strain sequencing project: providing services to taxonomists for standard genome sequencing and annotation.</title>
        <authorList>
            <consortium name="The Broad Institute Genomics Platform"/>
            <consortium name="The Broad Institute Genome Sequencing Center for Infectious Disease"/>
            <person name="Wu L."/>
            <person name="Ma J."/>
        </authorList>
    </citation>
    <scope>NUCLEOTIDE SEQUENCE [LARGE SCALE GENOMIC DNA]</scope>
    <source>
        <strain evidence="3">JCM 17217</strain>
    </source>
</reference>